<dbReference type="PANTHER" id="PTHR10434">
    <property type="entry name" value="1-ACYL-SN-GLYCEROL-3-PHOSPHATE ACYLTRANSFERASE"/>
    <property type="match status" value="1"/>
</dbReference>
<feature type="domain" description="Phospholipid/glycerol acyltransferase" evidence="3">
    <location>
        <begin position="59"/>
        <end position="195"/>
    </location>
</feature>
<proteinExistence type="predicted"/>
<dbReference type="EMBL" id="WRPP01000010">
    <property type="protein sequence ID" value="MVU82786.1"/>
    <property type="molecule type" value="Genomic_DNA"/>
</dbReference>
<gene>
    <name evidence="4" type="ORF">GPX89_36825</name>
</gene>
<dbReference type="SMART" id="SM00563">
    <property type="entry name" value="PlsC"/>
    <property type="match status" value="1"/>
</dbReference>
<evidence type="ECO:0000256" key="2">
    <source>
        <dbReference type="ARBA" id="ARBA00023315"/>
    </source>
</evidence>
<evidence type="ECO:0000313" key="5">
    <source>
        <dbReference type="Proteomes" id="UP000466794"/>
    </source>
</evidence>
<sequence length="245" mass="27014">MVLPNWDAVYDYYRDHRPNRLLAWAAYALLGRRFVPRVGYAAGARDSLRTLIREDRRPLLIVMNHLSELDPYTVSAAAWRSELRPVIGRTRVLAKDELFTTSLRTKLDMMGGMPVFRGKDHGSDAVGASSNRLLDTCAERMARGDSIALFPEGTVNNSPDLSHLLPLNGGVGQIADRARRLGAKPAVVTLGLSYGPHANPSKEQVRSASFHFGPPIRNLPSEPAEITALVQRALQDAVDHAVEAW</sequence>
<keyword evidence="1 4" id="KW-0808">Transferase</keyword>
<keyword evidence="5" id="KW-1185">Reference proteome</keyword>
<dbReference type="GO" id="GO:0003841">
    <property type="term" value="F:1-acylglycerol-3-phosphate O-acyltransferase activity"/>
    <property type="evidence" value="ECO:0007669"/>
    <property type="project" value="TreeGrafter"/>
</dbReference>
<dbReference type="AlphaFoldDB" id="A0A7K1V897"/>
<dbReference type="PANTHER" id="PTHR10434:SF11">
    <property type="entry name" value="1-ACYL-SN-GLYCEROL-3-PHOSPHATE ACYLTRANSFERASE"/>
    <property type="match status" value="1"/>
</dbReference>
<dbReference type="InterPro" id="IPR002123">
    <property type="entry name" value="Plipid/glycerol_acylTrfase"/>
</dbReference>
<keyword evidence="2 4" id="KW-0012">Acyltransferase</keyword>
<comment type="caution">
    <text evidence="4">The sequence shown here is derived from an EMBL/GenBank/DDBJ whole genome shotgun (WGS) entry which is preliminary data.</text>
</comment>
<dbReference type="Proteomes" id="UP000466794">
    <property type="component" value="Unassembled WGS sequence"/>
</dbReference>
<evidence type="ECO:0000259" key="3">
    <source>
        <dbReference type="SMART" id="SM00563"/>
    </source>
</evidence>
<evidence type="ECO:0000256" key="1">
    <source>
        <dbReference type="ARBA" id="ARBA00022679"/>
    </source>
</evidence>
<protein>
    <submittedName>
        <fullName evidence="4">1-acyl-sn-glycerol-3-phosphate acyltransferase</fullName>
    </submittedName>
</protein>
<evidence type="ECO:0000313" key="4">
    <source>
        <dbReference type="EMBL" id="MVU82786.1"/>
    </source>
</evidence>
<accession>A0A7K1V897</accession>
<organism evidence="4 5">
    <name type="scientific">Nocardia terrae</name>
    <dbReference type="NCBI Taxonomy" id="2675851"/>
    <lineage>
        <taxon>Bacteria</taxon>
        <taxon>Bacillati</taxon>
        <taxon>Actinomycetota</taxon>
        <taxon>Actinomycetes</taxon>
        <taxon>Mycobacteriales</taxon>
        <taxon>Nocardiaceae</taxon>
        <taxon>Nocardia</taxon>
    </lineage>
</organism>
<reference evidence="4 5" key="1">
    <citation type="submission" date="2019-12" db="EMBL/GenBank/DDBJ databases">
        <title>Nocardia sp. nov. ET3-3 isolated from soil.</title>
        <authorList>
            <person name="Kanchanasin P."/>
            <person name="Tanasupawat S."/>
            <person name="Yuki M."/>
            <person name="Kudo T."/>
        </authorList>
    </citation>
    <scope>NUCLEOTIDE SEQUENCE [LARGE SCALE GENOMIC DNA]</scope>
    <source>
        <strain evidence="4 5">ET3-3</strain>
    </source>
</reference>
<dbReference type="CDD" id="cd07989">
    <property type="entry name" value="LPLAT_AGPAT-like"/>
    <property type="match status" value="1"/>
</dbReference>
<dbReference type="SUPFAM" id="SSF69593">
    <property type="entry name" value="Glycerol-3-phosphate (1)-acyltransferase"/>
    <property type="match status" value="1"/>
</dbReference>
<dbReference type="Pfam" id="PF01553">
    <property type="entry name" value="Acyltransferase"/>
    <property type="match status" value="1"/>
</dbReference>
<dbReference type="GO" id="GO:0006654">
    <property type="term" value="P:phosphatidic acid biosynthetic process"/>
    <property type="evidence" value="ECO:0007669"/>
    <property type="project" value="TreeGrafter"/>
</dbReference>
<name>A0A7K1V897_9NOCA</name>